<protein>
    <submittedName>
        <fullName evidence="14">Hydrogenase</fullName>
    </submittedName>
</protein>
<feature type="binding site" evidence="11">
    <location>
        <position position="199"/>
    </location>
    <ligand>
        <name>[4Fe-4S] cluster</name>
        <dbReference type="ChEBI" id="CHEBI:49883"/>
        <label>2</label>
    </ligand>
</feature>
<sequence>MANLLWLEGSACSGNTMSFLTAEQPDVIDLLTQYGIKLSWHPSLSLESGHAVSKLLNEFIEGRNTLDILVIEGAIAQGPHGTGKYDVFCERPFKDWVSDLSKVAHIVVAVGDCACFGGVPAADPNPTDATGLQFHKTQKGGFLGASYVSRSGFPVINVSGCPAHPDWITQTLIGAVTRPNDLLLDEYHRPRDLYSTTTHTGCTRNEYFEYKIGSETLGCKEGCLSVNFGCQGHYTHSSCNRILWNGHSSKTRAGVPCFGCTEPEFPTFNYFKTAKRMGIPKKAPLGVPQLPYIAAAGVSKLAAPERLKGKLIKGRP</sequence>
<dbReference type="PIRSF" id="PIRSF000310">
    <property type="entry name" value="NiFe_hyd_ssu"/>
    <property type="match status" value="1"/>
</dbReference>
<dbReference type="GO" id="GO:0030313">
    <property type="term" value="C:cell envelope"/>
    <property type="evidence" value="ECO:0007669"/>
    <property type="project" value="UniProtKB-SubCell"/>
</dbReference>
<keyword evidence="6 11" id="KW-0479">Metal-binding</keyword>
<evidence type="ECO:0000256" key="1">
    <source>
        <dbReference type="ARBA" id="ARBA00001966"/>
    </source>
</evidence>
<feature type="binding site" evidence="11">
    <location>
        <position position="12"/>
    </location>
    <ligand>
        <name>[4Fe-4S] cluster</name>
        <dbReference type="ChEBI" id="CHEBI:49883"/>
        <label>1</label>
    </ligand>
</feature>
<dbReference type="RefSeq" id="WP_131012714.1">
    <property type="nucleotide sequence ID" value="NZ_SIRE01000005.1"/>
</dbReference>
<feature type="domain" description="Cytochrome-c3 hydrogenase C-terminal" evidence="13">
    <location>
        <begin position="194"/>
        <end position="269"/>
    </location>
</feature>
<dbReference type="AlphaFoldDB" id="A0A4Q9DWC0"/>
<gene>
    <name evidence="14" type="ORF">EYB31_07730</name>
</gene>
<feature type="binding site" evidence="11">
    <location>
        <position position="257"/>
    </location>
    <ligand>
        <name>[3Fe-4S] cluster</name>
        <dbReference type="ChEBI" id="CHEBI:21137"/>
    </ligand>
</feature>
<keyword evidence="8" id="KW-0560">Oxidoreductase</keyword>
<feature type="domain" description="NADH:ubiquinone oxidoreductase-like 20kDa subunit" evidence="12">
    <location>
        <begin position="12"/>
        <end position="173"/>
    </location>
</feature>
<evidence type="ECO:0000313" key="15">
    <source>
        <dbReference type="Proteomes" id="UP000293142"/>
    </source>
</evidence>
<keyword evidence="15" id="KW-1185">Reference proteome</keyword>
<dbReference type="InterPro" id="IPR027394">
    <property type="entry name" value="Cytochrome-c3_hydrogenase_C"/>
</dbReference>
<dbReference type="Gene3D" id="3.40.50.700">
    <property type="entry name" value="NADH:ubiquinone oxidoreductase-like, 20kDa subunit"/>
    <property type="match status" value="1"/>
</dbReference>
<dbReference type="GO" id="GO:0009375">
    <property type="term" value="C:ferredoxin hydrogenase complex"/>
    <property type="evidence" value="ECO:0007669"/>
    <property type="project" value="InterPro"/>
</dbReference>
<evidence type="ECO:0000313" key="14">
    <source>
        <dbReference type="EMBL" id="TBL80299.1"/>
    </source>
</evidence>
<keyword evidence="5 11" id="KW-0004">4Fe-4S</keyword>
<evidence type="ECO:0000256" key="3">
    <source>
        <dbReference type="ARBA" id="ARBA00006605"/>
    </source>
</evidence>
<organism evidence="14 15">
    <name type="scientific">Paenibacillus thalictri</name>
    <dbReference type="NCBI Taxonomy" id="2527873"/>
    <lineage>
        <taxon>Bacteria</taxon>
        <taxon>Bacillati</taxon>
        <taxon>Bacillota</taxon>
        <taxon>Bacilli</taxon>
        <taxon>Bacillales</taxon>
        <taxon>Paenibacillaceae</taxon>
        <taxon>Paenibacillus</taxon>
    </lineage>
</organism>
<feature type="binding site" evidence="11">
    <location>
        <position position="113"/>
    </location>
    <ligand>
        <name>[4Fe-4S] cluster</name>
        <dbReference type="ChEBI" id="CHEBI:49883"/>
        <label>1</label>
    </ligand>
</feature>
<evidence type="ECO:0000256" key="5">
    <source>
        <dbReference type="ARBA" id="ARBA00022485"/>
    </source>
</evidence>
<dbReference type="PANTHER" id="PTHR30013:SF5">
    <property type="entry name" value="HYDROGENASE SMALL SUBUNIT"/>
    <property type="match status" value="1"/>
</dbReference>
<dbReference type="Pfam" id="PF14720">
    <property type="entry name" value="NiFe_hyd_SSU_C"/>
    <property type="match status" value="1"/>
</dbReference>
<comment type="subcellular location">
    <subcellularLocation>
        <location evidence="2">Cell envelope</location>
    </subcellularLocation>
</comment>
<dbReference type="SUPFAM" id="SSF56770">
    <property type="entry name" value="HydA/Nqo6-like"/>
    <property type="match status" value="1"/>
</dbReference>
<keyword evidence="10 11" id="KW-0411">Iron-sulfur</keyword>
<dbReference type="GO" id="GO:0009061">
    <property type="term" value="P:anaerobic respiration"/>
    <property type="evidence" value="ECO:0007669"/>
    <property type="project" value="TreeGrafter"/>
</dbReference>
<evidence type="ECO:0000256" key="2">
    <source>
        <dbReference type="ARBA" id="ARBA00004196"/>
    </source>
</evidence>
<dbReference type="InterPro" id="IPR037024">
    <property type="entry name" value="NiFe_Hase_small_N_sf"/>
</dbReference>
<evidence type="ECO:0000256" key="7">
    <source>
        <dbReference type="ARBA" id="ARBA00022729"/>
    </source>
</evidence>
<dbReference type="GO" id="GO:0009055">
    <property type="term" value="F:electron transfer activity"/>
    <property type="evidence" value="ECO:0007669"/>
    <property type="project" value="TreeGrafter"/>
</dbReference>
<feature type="binding site" evidence="11">
    <location>
        <position position="223"/>
    </location>
    <ligand>
        <name>[4Fe-4S] cluster</name>
        <dbReference type="ChEBI" id="CHEBI:49883"/>
        <label>2</label>
    </ligand>
</feature>
<comment type="cofactor">
    <cofactor evidence="1">
        <name>[4Fe-4S] cluster</name>
        <dbReference type="ChEBI" id="CHEBI:49883"/>
    </cofactor>
</comment>
<dbReference type="GO" id="GO:0008901">
    <property type="term" value="F:ferredoxin hydrogenase activity"/>
    <property type="evidence" value="ECO:0007669"/>
    <property type="project" value="InterPro"/>
</dbReference>
<dbReference type="Proteomes" id="UP000293142">
    <property type="component" value="Unassembled WGS sequence"/>
</dbReference>
<dbReference type="GO" id="GO:0046872">
    <property type="term" value="F:metal ion binding"/>
    <property type="evidence" value="ECO:0007669"/>
    <property type="project" value="UniProtKB-KW"/>
</dbReference>
<dbReference type="Gene3D" id="4.10.480.10">
    <property type="entry name" value="Cytochrome-c3 hydrogenase, C-terminal domain"/>
    <property type="match status" value="1"/>
</dbReference>
<dbReference type="GO" id="GO:0051539">
    <property type="term" value="F:4 iron, 4 sulfur cluster binding"/>
    <property type="evidence" value="ECO:0007669"/>
    <property type="project" value="UniProtKB-KW"/>
</dbReference>
<feature type="binding site" evidence="11">
    <location>
        <position position="239"/>
    </location>
    <ligand>
        <name>[3Fe-4S] cluster</name>
        <dbReference type="ChEBI" id="CHEBI:21137"/>
    </ligand>
</feature>
<dbReference type="Pfam" id="PF01058">
    <property type="entry name" value="Oxidored_q6"/>
    <property type="match status" value="1"/>
</dbReference>
<evidence type="ECO:0000256" key="6">
    <source>
        <dbReference type="ARBA" id="ARBA00022723"/>
    </source>
</evidence>
<keyword evidence="11" id="KW-0003">3Fe-4S</keyword>
<keyword evidence="9 11" id="KW-0408">Iron</keyword>
<evidence type="ECO:0000259" key="12">
    <source>
        <dbReference type="Pfam" id="PF01058"/>
    </source>
</evidence>
<dbReference type="InterPro" id="IPR006137">
    <property type="entry name" value="NADH_UbQ_OxRdtase-like_20kDa"/>
</dbReference>
<accession>A0A4Q9DWC0</accession>
<comment type="subunit">
    <text evidence="4">Heterodimer of a large and a small subunit.</text>
</comment>
<feature type="binding site" evidence="11">
    <location>
        <position position="260"/>
    </location>
    <ligand>
        <name>[3Fe-4S] cluster</name>
        <dbReference type="ChEBI" id="CHEBI:21137"/>
    </ligand>
</feature>
<dbReference type="OrthoDB" id="9766729at2"/>
<feature type="binding site" evidence="11">
    <location>
        <position position="161"/>
    </location>
    <ligand>
        <name>[4Fe-4S] cluster</name>
        <dbReference type="ChEBI" id="CHEBI:49883"/>
        <label>1</label>
    </ligand>
</feature>
<name>A0A4Q9DWC0_9BACL</name>
<proteinExistence type="inferred from homology"/>
<dbReference type="EMBL" id="SIRE01000005">
    <property type="protein sequence ID" value="TBL80299.1"/>
    <property type="molecule type" value="Genomic_DNA"/>
</dbReference>
<dbReference type="InterPro" id="IPR037148">
    <property type="entry name" value="NiFe-Hase_small_C_sf"/>
</dbReference>
<evidence type="ECO:0000256" key="8">
    <source>
        <dbReference type="ARBA" id="ARBA00023002"/>
    </source>
</evidence>
<evidence type="ECO:0000259" key="13">
    <source>
        <dbReference type="Pfam" id="PF14720"/>
    </source>
</evidence>
<comment type="caution">
    <text evidence="14">The sequence shown here is derived from an EMBL/GenBank/DDBJ whole genome shotgun (WGS) entry which is preliminary data.</text>
</comment>
<evidence type="ECO:0000256" key="11">
    <source>
        <dbReference type="PIRSR" id="PIRSR000310-1"/>
    </source>
</evidence>
<dbReference type="InterPro" id="IPR001821">
    <property type="entry name" value="NiFe_hydrogenase_ssu"/>
</dbReference>
<feature type="binding site" evidence="11">
    <location>
        <position position="230"/>
    </location>
    <ligand>
        <name>[4Fe-4S] cluster</name>
        <dbReference type="ChEBI" id="CHEBI:49883"/>
        <label>2</label>
    </ligand>
</feature>
<reference evidence="14 15" key="1">
    <citation type="submission" date="2019-02" db="EMBL/GenBank/DDBJ databases">
        <title>Paenibacillus sp. nov., isolated from surface-sterilized tissue of Thalictrum simplex L.</title>
        <authorList>
            <person name="Tuo L."/>
        </authorList>
    </citation>
    <scope>NUCLEOTIDE SEQUENCE [LARGE SCALE GENOMIC DNA]</scope>
    <source>
        <strain evidence="14 15">N2SHLJ1</strain>
    </source>
</reference>
<dbReference type="GO" id="GO:0044569">
    <property type="term" value="C:[Ni-Fe] hydrogenase complex"/>
    <property type="evidence" value="ECO:0007669"/>
    <property type="project" value="TreeGrafter"/>
</dbReference>
<evidence type="ECO:0000256" key="9">
    <source>
        <dbReference type="ARBA" id="ARBA00023004"/>
    </source>
</evidence>
<comment type="similarity">
    <text evidence="3">Belongs to the [NiFe]/[NiFeSe] hydrogenase small subunit family.</text>
</comment>
<dbReference type="PANTHER" id="PTHR30013">
    <property type="entry name" value="NIFE / NIFESE HYDROGENASE SMALL SUBUNIT FAMILY MEMBER"/>
    <property type="match status" value="1"/>
</dbReference>
<keyword evidence="7" id="KW-0732">Signal</keyword>
<evidence type="ECO:0000256" key="10">
    <source>
        <dbReference type="ARBA" id="ARBA00023014"/>
    </source>
</evidence>
<feature type="binding site" evidence="11">
    <location>
        <position position="202"/>
    </location>
    <ligand>
        <name>[4Fe-4S] cluster</name>
        <dbReference type="ChEBI" id="CHEBI:49883"/>
        <label>2</label>
    </ligand>
</feature>
<evidence type="ECO:0000256" key="4">
    <source>
        <dbReference type="ARBA" id="ARBA00011771"/>
    </source>
</evidence>
<dbReference type="GO" id="GO:0016020">
    <property type="term" value="C:membrane"/>
    <property type="evidence" value="ECO:0007669"/>
    <property type="project" value="TreeGrafter"/>
</dbReference>
<dbReference type="GO" id="GO:0051538">
    <property type="term" value="F:3 iron, 4 sulfur cluster binding"/>
    <property type="evidence" value="ECO:0007669"/>
    <property type="project" value="UniProtKB-KW"/>
</dbReference>